<evidence type="ECO:0000256" key="1">
    <source>
        <dbReference type="ARBA" id="ARBA00010876"/>
    </source>
</evidence>
<feature type="domain" description="Pseudouridine synthase RsuA/RluA-like" evidence="3">
    <location>
        <begin position="97"/>
        <end position="216"/>
    </location>
</feature>
<feature type="compositionally biased region" description="Pro residues" evidence="2">
    <location>
        <begin position="432"/>
        <end position="445"/>
    </location>
</feature>
<keyword evidence="5" id="KW-1185">Reference proteome</keyword>
<dbReference type="Pfam" id="PF00849">
    <property type="entry name" value="PseudoU_synth_2"/>
    <property type="match status" value="1"/>
</dbReference>
<dbReference type="CDD" id="cd02869">
    <property type="entry name" value="PseudoU_synth_RluA_like"/>
    <property type="match status" value="1"/>
</dbReference>
<evidence type="ECO:0000313" key="5">
    <source>
        <dbReference type="Proteomes" id="UP000654075"/>
    </source>
</evidence>
<evidence type="ECO:0000256" key="2">
    <source>
        <dbReference type="SAM" id="MobiDB-lite"/>
    </source>
</evidence>
<reference evidence="4" key="1">
    <citation type="submission" date="2021-02" db="EMBL/GenBank/DDBJ databases">
        <authorList>
            <person name="Dougan E. K."/>
            <person name="Rhodes N."/>
            <person name="Thang M."/>
            <person name="Chan C."/>
        </authorList>
    </citation>
    <scope>NUCLEOTIDE SEQUENCE</scope>
</reference>
<dbReference type="PANTHER" id="PTHR21600">
    <property type="entry name" value="MITOCHONDRIAL RNA PSEUDOURIDINE SYNTHASE"/>
    <property type="match status" value="1"/>
</dbReference>
<dbReference type="PANTHER" id="PTHR21600:SF87">
    <property type="entry name" value="RNA PSEUDOURIDYLATE SYNTHASE DOMAIN-CONTAINING PROTEIN 1"/>
    <property type="match status" value="1"/>
</dbReference>
<dbReference type="AlphaFoldDB" id="A0A813EW53"/>
<dbReference type="InterPro" id="IPR006145">
    <property type="entry name" value="PsdUridine_synth_RsuA/RluA"/>
</dbReference>
<comment type="caution">
    <text evidence="4">The sequence shown here is derived from an EMBL/GenBank/DDBJ whole genome shotgun (WGS) entry which is preliminary data.</text>
</comment>
<gene>
    <name evidence="4" type="ORF">PGLA1383_LOCUS23502</name>
</gene>
<feature type="region of interest" description="Disordered" evidence="2">
    <location>
        <begin position="372"/>
        <end position="451"/>
    </location>
</feature>
<protein>
    <recommendedName>
        <fullName evidence="3">Pseudouridine synthase RsuA/RluA-like domain-containing protein</fullName>
    </recommendedName>
</protein>
<dbReference type="GO" id="GO:0000455">
    <property type="term" value="P:enzyme-directed rRNA pseudouridine synthesis"/>
    <property type="evidence" value="ECO:0007669"/>
    <property type="project" value="TreeGrafter"/>
</dbReference>
<dbReference type="InterPro" id="IPR050188">
    <property type="entry name" value="RluA_PseudoU_synthase"/>
</dbReference>
<dbReference type="PROSITE" id="PS01129">
    <property type="entry name" value="PSI_RLU"/>
    <property type="match status" value="1"/>
</dbReference>
<dbReference type="OrthoDB" id="428753at2759"/>
<sequence length="495" mass="55604">MDWKARAQFATAAAVKEEPRIIWEDRHVAVLSKGPGWIVAVNRSLPQNKLYVSMLQSKGISDVQQLLDSGTCEHLCHYILLKFKDNSEFALSQSIHHEFGIAHRLDVDTSGAIMVGKTEEGFAHLRQAFSTHKVFKEYVCLVHGAVKQDCGEVDLPIAWDEPTNTSYISQQHGKWAKSIYTVQGRYRLKGGSKIFTLCRVVIITGRTHQIRLHMSSIGHPLVSDNKYNKSCRTDLMWCPRMFLHAWRIGFTDYGNQFQEVRSSLTPDLAASLRTLQEIRLDLAQPDAPSLRIVRSGKSQKENIRNALNDERPVFATGQVTQQERPEDLKDLRDLKDKENRYMRLAALELPPVVLPEIRPQKQPVQHEQNYYSPVHFDSPLPSNSPFNNNNTNDNNNRNSNNNSNSNNNNNSSSNNSNNNSNNNKHMASLGLPPAPLGMPPPPPAEPPEKASITRQILGSVMARCQETSLSQAQLWLEGEKFVASLEVAPSEASTA</sequence>
<dbReference type="GO" id="GO:0009982">
    <property type="term" value="F:pseudouridine synthase activity"/>
    <property type="evidence" value="ECO:0007669"/>
    <property type="project" value="InterPro"/>
</dbReference>
<dbReference type="Gene3D" id="3.30.2350.10">
    <property type="entry name" value="Pseudouridine synthase"/>
    <property type="match status" value="1"/>
</dbReference>
<name>A0A813EW53_POLGL</name>
<feature type="non-terminal residue" evidence="4">
    <location>
        <position position="1"/>
    </location>
</feature>
<feature type="compositionally biased region" description="Low complexity" evidence="2">
    <location>
        <begin position="383"/>
        <end position="423"/>
    </location>
</feature>
<proteinExistence type="inferred from homology"/>
<evidence type="ECO:0000313" key="4">
    <source>
        <dbReference type="EMBL" id="CAE8605386.1"/>
    </source>
</evidence>
<comment type="similarity">
    <text evidence="1">Belongs to the pseudouridine synthase RluA family.</text>
</comment>
<dbReference type="SUPFAM" id="SSF55120">
    <property type="entry name" value="Pseudouridine synthase"/>
    <property type="match status" value="1"/>
</dbReference>
<dbReference type="GO" id="GO:0003723">
    <property type="term" value="F:RNA binding"/>
    <property type="evidence" value="ECO:0007669"/>
    <property type="project" value="InterPro"/>
</dbReference>
<dbReference type="InterPro" id="IPR006224">
    <property type="entry name" value="PsdUridine_synth_RluA-like_CS"/>
</dbReference>
<accession>A0A813EW53</accession>
<dbReference type="EMBL" id="CAJNNV010017781">
    <property type="protein sequence ID" value="CAE8605386.1"/>
    <property type="molecule type" value="Genomic_DNA"/>
</dbReference>
<evidence type="ECO:0000259" key="3">
    <source>
        <dbReference type="Pfam" id="PF00849"/>
    </source>
</evidence>
<organism evidence="4 5">
    <name type="scientific">Polarella glacialis</name>
    <name type="common">Dinoflagellate</name>
    <dbReference type="NCBI Taxonomy" id="89957"/>
    <lineage>
        <taxon>Eukaryota</taxon>
        <taxon>Sar</taxon>
        <taxon>Alveolata</taxon>
        <taxon>Dinophyceae</taxon>
        <taxon>Suessiales</taxon>
        <taxon>Suessiaceae</taxon>
        <taxon>Polarella</taxon>
    </lineage>
</organism>
<dbReference type="InterPro" id="IPR020103">
    <property type="entry name" value="PsdUridine_synth_cat_dom_sf"/>
</dbReference>
<dbReference type="Proteomes" id="UP000654075">
    <property type="component" value="Unassembled WGS sequence"/>
</dbReference>